<dbReference type="EMBL" id="JAAGWD010000001">
    <property type="protein sequence ID" value="NEM96146.1"/>
    <property type="molecule type" value="Genomic_DNA"/>
</dbReference>
<proteinExistence type="predicted"/>
<dbReference type="AlphaFoldDB" id="A0A6B3LPQ4"/>
<dbReference type="RefSeq" id="WP_163910868.1">
    <property type="nucleotide sequence ID" value="NZ_JAAGWD010000001.1"/>
</dbReference>
<evidence type="ECO:0000313" key="2">
    <source>
        <dbReference type="Proteomes" id="UP000474777"/>
    </source>
</evidence>
<sequence>MPRSQYSPFDRNGEDLVFRDPDFHELAYQIAMGEHTFDLFLTSLGWHLVYTTAEYELEVLLEYGPELQGYGTITRKARPKQDRL</sequence>
<keyword evidence="2" id="KW-1185">Reference proteome</keyword>
<gene>
    <name evidence="1" type="ORF">GXP69_00440</name>
</gene>
<protein>
    <submittedName>
        <fullName evidence="1">Uncharacterized protein</fullName>
    </submittedName>
</protein>
<accession>A0A6B3LPQ4</accession>
<dbReference type="Proteomes" id="UP000474777">
    <property type="component" value="Unassembled WGS sequence"/>
</dbReference>
<evidence type="ECO:0000313" key="1">
    <source>
        <dbReference type="EMBL" id="NEM96146.1"/>
    </source>
</evidence>
<name>A0A6B3LPQ4_9BACT</name>
<reference evidence="1 2" key="1">
    <citation type="submission" date="2020-02" db="EMBL/GenBank/DDBJ databases">
        <authorList>
            <person name="Kim M.K."/>
        </authorList>
    </citation>
    <scope>NUCLEOTIDE SEQUENCE [LARGE SCALE GENOMIC DNA]</scope>
    <source>
        <strain evidence="1 2">BT327</strain>
    </source>
</reference>
<comment type="caution">
    <text evidence="1">The sequence shown here is derived from an EMBL/GenBank/DDBJ whole genome shotgun (WGS) entry which is preliminary data.</text>
</comment>
<organism evidence="1 2">
    <name type="scientific">Pontibacter burrus</name>
    <dbReference type="NCBI Taxonomy" id="2704466"/>
    <lineage>
        <taxon>Bacteria</taxon>
        <taxon>Pseudomonadati</taxon>
        <taxon>Bacteroidota</taxon>
        <taxon>Cytophagia</taxon>
        <taxon>Cytophagales</taxon>
        <taxon>Hymenobacteraceae</taxon>
        <taxon>Pontibacter</taxon>
    </lineage>
</organism>